<accession>A0A1G8W1Q7</accession>
<keyword evidence="5" id="KW-1185">Reference proteome</keyword>
<dbReference type="AlphaFoldDB" id="A0A1G8W1Q7"/>
<dbReference type="OrthoDB" id="9812187at2"/>
<dbReference type="STRING" id="407036.SAMN05216243_0492"/>
<feature type="domain" description="CheC-like protein" evidence="3">
    <location>
        <begin position="11"/>
        <end position="45"/>
    </location>
</feature>
<keyword evidence="1" id="KW-0145">Chemotaxis</keyword>
<dbReference type="InterPro" id="IPR028976">
    <property type="entry name" value="CheC-like_sf"/>
</dbReference>
<evidence type="ECO:0000313" key="5">
    <source>
        <dbReference type="Proteomes" id="UP000198694"/>
    </source>
</evidence>
<evidence type="ECO:0000259" key="3">
    <source>
        <dbReference type="Pfam" id="PF04509"/>
    </source>
</evidence>
<evidence type="ECO:0000256" key="2">
    <source>
        <dbReference type="ARBA" id="ARBA00022801"/>
    </source>
</evidence>
<organism evidence="4 5">
    <name type="scientific">Sediminibacillus albus</name>
    <dbReference type="NCBI Taxonomy" id="407036"/>
    <lineage>
        <taxon>Bacteria</taxon>
        <taxon>Bacillati</taxon>
        <taxon>Bacillota</taxon>
        <taxon>Bacilli</taxon>
        <taxon>Bacillales</taxon>
        <taxon>Bacillaceae</taxon>
        <taxon>Sediminibacillus</taxon>
    </lineage>
</organism>
<evidence type="ECO:0000313" key="4">
    <source>
        <dbReference type="EMBL" id="SDJ71993.1"/>
    </source>
</evidence>
<proteinExistence type="predicted"/>
<protein>
    <submittedName>
        <fullName evidence="4">Chemotaxis protein CheC</fullName>
    </submittedName>
</protein>
<dbReference type="SUPFAM" id="SSF103039">
    <property type="entry name" value="CheC-like"/>
    <property type="match status" value="1"/>
</dbReference>
<dbReference type="InterPro" id="IPR007597">
    <property type="entry name" value="CheC"/>
</dbReference>
<dbReference type="InterPro" id="IPR050992">
    <property type="entry name" value="CheZ_family_phosphatases"/>
</dbReference>
<dbReference type="GO" id="GO:0016787">
    <property type="term" value="F:hydrolase activity"/>
    <property type="evidence" value="ECO:0007669"/>
    <property type="project" value="UniProtKB-KW"/>
</dbReference>
<evidence type="ECO:0000256" key="1">
    <source>
        <dbReference type="ARBA" id="ARBA00022500"/>
    </source>
</evidence>
<reference evidence="4 5" key="1">
    <citation type="submission" date="2016-10" db="EMBL/GenBank/DDBJ databases">
        <authorList>
            <person name="de Groot N.N."/>
        </authorList>
    </citation>
    <scope>NUCLEOTIDE SEQUENCE [LARGE SCALE GENOMIC DNA]</scope>
    <source>
        <strain evidence="4 5">CGMCC 1.6502</strain>
    </source>
</reference>
<dbReference type="PANTHER" id="PTHR43693:SF1">
    <property type="entry name" value="PROTEIN PHOSPHATASE CHEZ"/>
    <property type="match status" value="1"/>
</dbReference>
<dbReference type="PANTHER" id="PTHR43693">
    <property type="entry name" value="PROTEIN PHOSPHATASE CHEZ"/>
    <property type="match status" value="1"/>
</dbReference>
<sequence length="211" mass="23025">MSFIENLSNYQLDTLKEIGNIGAGNAATALSKLLDRKIDMKTPSVRITSFDETMEMVGGAETVIVSVFLRIEGEAPGSMFYVFSPEQAEQFVHQITGNEEFSFANPPYPEMGLSILHEIGNILAGSYLTALSDFTLINMQPSVPSLTMDMAGAIISEGLMELSRESDYAIIIDTTIQEPGADKQNIQGHFFLLPDPESFEKIFAALGVDGQ</sequence>
<name>A0A1G8W1Q7_9BACI</name>
<gene>
    <name evidence="4" type="ORF">SAMN05216243_0492</name>
</gene>
<feature type="domain" description="CheC-like protein" evidence="3">
    <location>
        <begin position="111"/>
        <end position="146"/>
    </location>
</feature>
<dbReference type="CDD" id="cd17909">
    <property type="entry name" value="CheC_ClassI"/>
    <property type="match status" value="1"/>
</dbReference>
<dbReference type="RefSeq" id="WP_093210704.1">
    <property type="nucleotide sequence ID" value="NZ_FNFL01000001.1"/>
</dbReference>
<dbReference type="EMBL" id="FNFL01000001">
    <property type="protein sequence ID" value="SDJ71993.1"/>
    <property type="molecule type" value="Genomic_DNA"/>
</dbReference>
<keyword evidence="2" id="KW-0378">Hydrolase</keyword>
<dbReference type="Proteomes" id="UP000198694">
    <property type="component" value="Unassembled WGS sequence"/>
</dbReference>
<dbReference type="GO" id="GO:0006935">
    <property type="term" value="P:chemotaxis"/>
    <property type="evidence" value="ECO:0007669"/>
    <property type="project" value="UniProtKB-KW"/>
</dbReference>
<dbReference type="Gene3D" id="3.40.1550.10">
    <property type="entry name" value="CheC-like"/>
    <property type="match status" value="1"/>
</dbReference>
<dbReference type="Pfam" id="PF04509">
    <property type="entry name" value="CheC"/>
    <property type="match status" value="2"/>
</dbReference>